<feature type="domain" description="Reverse transcriptase RNase H-like" evidence="7">
    <location>
        <begin position="84"/>
        <end position="187"/>
    </location>
</feature>
<dbReference type="PANTHER" id="PTHR34072">
    <property type="entry name" value="ENZYMATIC POLYPROTEIN-RELATED"/>
    <property type="match status" value="1"/>
</dbReference>
<keyword evidence="4" id="KW-0255">Endonuclease</keyword>
<dbReference type="FunFam" id="3.10.20.370:FF:000001">
    <property type="entry name" value="Retrovirus-related Pol polyprotein from transposon 17.6-like protein"/>
    <property type="match status" value="1"/>
</dbReference>
<dbReference type="Pfam" id="PF17917">
    <property type="entry name" value="RT_RNaseH"/>
    <property type="match status" value="1"/>
</dbReference>
<name>A0A5E4FKD5_PRUDU</name>
<keyword evidence="2" id="KW-0548">Nucleotidyltransferase</keyword>
<accession>A0A5E4FKD5</accession>
<feature type="non-terminal residue" evidence="8">
    <location>
        <position position="1"/>
    </location>
</feature>
<dbReference type="EMBL" id="CABIKO010000144">
    <property type="protein sequence ID" value="VVA28497.1"/>
    <property type="molecule type" value="Genomic_DNA"/>
</dbReference>
<organism evidence="8 9">
    <name type="scientific">Prunus dulcis</name>
    <name type="common">Almond</name>
    <name type="synonym">Amygdalus dulcis</name>
    <dbReference type="NCBI Taxonomy" id="3755"/>
    <lineage>
        <taxon>Eukaryota</taxon>
        <taxon>Viridiplantae</taxon>
        <taxon>Streptophyta</taxon>
        <taxon>Embryophyta</taxon>
        <taxon>Tracheophyta</taxon>
        <taxon>Spermatophyta</taxon>
        <taxon>Magnoliopsida</taxon>
        <taxon>eudicotyledons</taxon>
        <taxon>Gunneridae</taxon>
        <taxon>Pentapetalae</taxon>
        <taxon>rosids</taxon>
        <taxon>fabids</taxon>
        <taxon>Rosales</taxon>
        <taxon>Rosaceae</taxon>
        <taxon>Amygdaloideae</taxon>
        <taxon>Amygdaleae</taxon>
        <taxon>Prunus</taxon>
    </lineage>
</organism>
<protein>
    <submittedName>
        <fullName evidence="8">PREDICTED: LOW QUALITY PROTEIN</fullName>
    </submittedName>
</protein>
<feature type="non-terminal residue" evidence="8">
    <location>
        <position position="308"/>
    </location>
</feature>
<evidence type="ECO:0000256" key="1">
    <source>
        <dbReference type="ARBA" id="ARBA00022679"/>
    </source>
</evidence>
<dbReference type="AlphaFoldDB" id="A0A5E4FKD5"/>
<keyword evidence="6" id="KW-0695">RNA-directed DNA polymerase</keyword>
<dbReference type="Proteomes" id="UP000327085">
    <property type="component" value="Chromosome 3"/>
</dbReference>
<dbReference type="InterPro" id="IPR041373">
    <property type="entry name" value="RT_RNaseH"/>
</dbReference>
<keyword evidence="3" id="KW-0540">Nuclease</keyword>
<dbReference type="FunFam" id="3.30.70.270:FF:000020">
    <property type="entry name" value="Transposon Tf2-6 polyprotein-like Protein"/>
    <property type="match status" value="1"/>
</dbReference>
<keyword evidence="1" id="KW-0808">Transferase</keyword>
<evidence type="ECO:0000259" key="7">
    <source>
        <dbReference type="Pfam" id="PF17917"/>
    </source>
</evidence>
<evidence type="ECO:0000256" key="4">
    <source>
        <dbReference type="ARBA" id="ARBA00022759"/>
    </source>
</evidence>
<dbReference type="GO" id="GO:0016787">
    <property type="term" value="F:hydrolase activity"/>
    <property type="evidence" value="ECO:0007669"/>
    <property type="project" value="UniProtKB-KW"/>
</dbReference>
<keyword evidence="5" id="KW-0378">Hydrolase</keyword>
<gene>
    <name evidence="8" type="ORF">ALMOND_2B023864</name>
</gene>
<dbReference type="InterPro" id="IPR043128">
    <property type="entry name" value="Rev_trsase/Diguanyl_cyclase"/>
</dbReference>
<dbReference type="GO" id="GO:0004519">
    <property type="term" value="F:endonuclease activity"/>
    <property type="evidence" value="ECO:0007669"/>
    <property type="project" value="UniProtKB-KW"/>
</dbReference>
<dbReference type="InParanoid" id="A0A5E4FKD5"/>
<sequence>IEVDKAKIDTVEKLPPPTIVKGIRSFLGHAGFYRQFIQDFSKIMKPLCNLLLKDVEFNFDSRCLKAFNVLKEKLTSAPVIVAPDWDLPFEIMCDASDYAVGAVLGQRRNKLLHVIYYVSRTLNDAQRNYTTTEKELLVVIFSLDKFRSYLIGAKVIVYTDHSALKYLLSKKDAKPRLIRWVLLLQEFDLEIRDKKGSENVVADHLSRLVSEVKMSDDAAPIMEMFPDEQLYAIRSSEAPWYADFVNYLASTIIPADFSFHQKKKFFSLVKHYYWDDPYLWKHCPDQVIRRCVPEEEMEDILRHCHTLA</sequence>
<reference evidence="9" key="1">
    <citation type="journal article" date="2020" name="Plant J.">
        <title>Transposons played a major role in the diversification between the closely related almond and peach genomes: results from the almond genome sequence.</title>
        <authorList>
            <person name="Alioto T."/>
            <person name="Alexiou K.G."/>
            <person name="Bardil A."/>
            <person name="Barteri F."/>
            <person name="Castanera R."/>
            <person name="Cruz F."/>
            <person name="Dhingra A."/>
            <person name="Duval H."/>
            <person name="Fernandez I Marti A."/>
            <person name="Frias L."/>
            <person name="Galan B."/>
            <person name="Garcia J.L."/>
            <person name="Howad W."/>
            <person name="Gomez-Garrido J."/>
            <person name="Gut M."/>
            <person name="Julca I."/>
            <person name="Morata J."/>
            <person name="Puigdomenech P."/>
            <person name="Ribeca P."/>
            <person name="Rubio Cabetas M.J."/>
            <person name="Vlasova A."/>
            <person name="Wirthensohn M."/>
            <person name="Garcia-Mas J."/>
            <person name="Gabaldon T."/>
            <person name="Casacuberta J.M."/>
            <person name="Arus P."/>
        </authorList>
    </citation>
    <scope>NUCLEOTIDE SEQUENCE [LARGE SCALE GENOMIC DNA]</scope>
    <source>
        <strain evidence="9">cv. Texas</strain>
    </source>
</reference>
<evidence type="ECO:0000313" key="8">
    <source>
        <dbReference type="EMBL" id="VVA28497.1"/>
    </source>
</evidence>
<dbReference type="CDD" id="cd09274">
    <property type="entry name" value="RNase_HI_RT_Ty3"/>
    <property type="match status" value="1"/>
</dbReference>
<evidence type="ECO:0000313" key="9">
    <source>
        <dbReference type="Proteomes" id="UP000327085"/>
    </source>
</evidence>
<evidence type="ECO:0000256" key="5">
    <source>
        <dbReference type="ARBA" id="ARBA00022801"/>
    </source>
</evidence>
<dbReference type="SUPFAM" id="SSF56672">
    <property type="entry name" value="DNA/RNA polymerases"/>
    <property type="match status" value="1"/>
</dbReference>
<dbReference type="PANTHER" id="PTHR34072:SF57">
    <property type="entry name" value="RNA-DIRECTED DNA POLYMERASE"/>
    <property type="match status" value="1"/>
</dbReference>
<dbReference type="Gene3D" id="3.30.70.270">
    <property type="match status" value="1"/>
</dbReference>
<evidence type="ECO:0000256" key="3">
    <source>
        <dbReference type="ARBA" id="ARBA00022722"/>
    </source>
</evidence>
<dbReference type="GO" id="GO:0003964">
    <property type="term" value="F:RNA-directed DNA polymerase activity"/>
    <property type="evidence" value="ECO:0007669"/>
    <property type="project" value="UniProtKB-KW"/>
</dbReference>
<evidence type="ECO:0000256" key="6">
    <source>
        <dbReference type="ARBA" id="ARBA00022918"/>
    </source>
</evidence>
<evidence type="ECO:0000256" key="2">
    <source>
        <dbReference type="ARBA" id="ARBA00022695"/>
    </source>
</evidence>
<proteinExistence type="predicted"/>
<dbReference type="InterPro" id="IPR043502">
    <property type="entry name" value="DNA/RNA_pol_sf"/>
</dbReference>